<reference evidence="2 3" key="1">
    <citation type="submission" date="2021-03" db="EMBL/GenBank/DDBJ databases">
        <authorList>
            <person name="Kanchanasin P."/>
            <person name="Saeng-In P."/>
            <person name="Phongsopitanun W."/>
            <person name="Yuki M."/>
            <person name="Kudo T."/>
            <person name="Ohkuma M."/>
            <person name="Tanasupawat S."/>
        </authorList>
    </citation>
    <scope>NUCLEOTIDE SEQUENCE [LARGE SCALE GENOMIC DNA]</scope>
    <source>
        <strain evidence="2 3">L46</strain>
    </source>
</reference>
<feature type="region of interest" description="Disordered" evidence="1">
    <location>
        <begin position="1"/>
        <end position="33"/>
    </location>
</feature>
<comment type="caution">
    <text evidence="2">The sequence shown here is derived from an EMBL/GenBank/DDBJ whole genome shotgun (WGS) entry which is preliminary data.</text>
</comment>
<dbReference type="Gene3D" id="3.40.50.150">
    <property type="entry name" value="Vaccinia Virus protein VP39"/>
    <property type="match status" value="1"/>
</dbReference>
<keyword evidence="2" id="KW-0808">Transferase</keyword>
<keyword evidence="2" id="KW-0489">Methyltransferase</keyword>
<dbReference type="Pfam" id="PF04672">
    <property type="entry name" value="Methyltransf_19"/>
    <property type="match status" value="1"/>
</dbReference>
<dbReference type="InterPro" id="IPR029063">
    <property type="entry name" value="SAM-dependent_MTases_sf"/>
</dbReference>
<sequence length="333" mass="36684">MGSAGHAPRRPRRRDGHGAEPDGQRSNVRRRTGIPFQPTLIPTYCADAERVVNDDQPSIADIPNDVPTSARAYGWLLGGKDNYEVDRQFIRGQLEHHPAGLDITRQNRLFLYRAVRYLTAEAGIRQFIDMGCGLPTDANVHQVARQFAPDARVVYVDIDPIVLAHGRALLAGDASTTVITADMRDQEAVLEHEDVKRLIDFSEPVATLFLSVGHHLPDADDPRGVLHAVIDRAAPGSHLTFSQVACDDPVRSAEMTAQVTGAGIPWQTRTPAEIDALLSDFDPVEPGLCNLVDWRPMDLQPPLAPVPEELRKYEGASKLDTGIYEYGGVLRKR</sequence>
<proteinExistence type="predicted"/>
<dbReference type="GO" id="GO:0008168">
    <property type="term" value="F:methyltransferase activity"/>
    <property type="evidence" value="ECO:0007669"/>
    <property type="project" value="UniProtKB-KW"/>
</dbReference>
<evidence type="ECO:0000256" key="1">
    <source>
        <dbReference type="SAM" id="MobiDB-lite"/>
    </source>
</evidence>
<keyword evidence="3" id="KW-1185">Reference proteome</keyword>
<dbReference type="EMBL" id="JAGEOK010000001">
    <property type="protein sequence ID" value="MBO2435896.1"/>
    <property type="molecule type" value="Genomic_DNA"/>
</dbReference>
<gene>
    <name evidence="2" type="ORF">J4557_00030</name>
</gene>
<dbReference type="GO" id="GO:0032259">
    <property type="term" value="P:methylation"/>
    <property type="evidence" value="ECO:0007669"/>
    <property type="project" value="UniProtKB-KW"/>
</dbReference>
<accession>A0ABS3QPI5</accession>
<protein>
    <submittedName>
        <fullName evidence="2">SAM-dependent methyltransferase</fullName>
    </submittedName>
</protein>
<dbReference type="InterPro" id="IPR006764">
    <property type="entry name" value="SAM_dep_MeTrfase_SAV2177_type"/>
</dbReference>
<organism evidence="2 3">
    <name type="scientific">Actinomadura nitritigenes</name>
    <dbReference type="NCBI Taxonomy" id="134602"/>
    <lineage>
        <taxon>Bacteria</taxon>
        <taxon>Bacillati</taxon>
        <taxon>Actinomycetota</taxon>
        <taxon>Actinomycetes</taxon>
        <taxon>Streptosporangiales</taxon>
        <taxon>Thermomonosporaceae</taxon>
        <taxon>Actinomadura</taxon>
    </lineage>
</organism>
<dbReference type="SUPFAM" id="SSF53335">
    <property type="entry name" value="S-adenosyl-L-methionine-dependent methyltransferases"/>
    <property type="match status" value="1"/>
</dbReference>
<name>A0ABS3QPI5_9ACTN</name>
<evidence type="ECO:0000313" key="3">
    <source>
        <dbReference type="Proteomes" id="UP000666915"/>
    </source>
</evidence>
<evidence type="ECO:0000313" key="2">
    <source>
        <dbReference type="EMBL" id="MBO2435896.1"/>
    </source>
</evidence>
<dbReference type="Proteomes" id="UP000666915">
    <property type="component" value="Unassembled WGS sequence"/>
</dbReference>